<dbReference type="HAMAP" id="MF_00514">
    <property type="entry name" value="Ribosomal_bL35"/>
    <property type="match status" value="1"/>
</dbReference>
<evidence type="ECO:0000256" key="2">
    <source>
        <dbReference type="SAM" id="MobiDB-lite"/>
    </source>
</evidence>
<protein>
    <recommendedName>
        <fullName evidence="1">Large ribosomal subunit protein bL35</fullName>
    </recommendedName>
</protein>
<dbReference type="GO" id="GO:0005840">
    <property type="term" value="C:ribosome"/>
    <property type="evidence" value="ECO:0007669"/>
    <property type="project" value="UniProtKB-KW"/>
</dbReference>
<comment type="similarity">
    <text evidence="1">Belongs to the bacterial ribosomal protein bL35 family.</text>
</comment>
<dbReference type="GO" id="GO:1990904">
    <property type="term" value="C:ribonucleoprotein complex"/>
    <property type="evidence" value="ECO:0007669"/>
    <property type="project" value="UniProtKB-KW"/>
</dbReference>
<proteinExistence type="inferred from homology"/>
<keyword evidence="1 3" id="KW-0689">Ribosomal protein</keyword>
<dbReference type="SUPFAM" id="SSF143034">
    <property type="entry name" value="L35p-like"/>
    <property type="match status" value="1"/>
</dbReference>
<evidence type="ECO:0000313" key="3">
    <source>
        <dbReference type="EMBL" id="PIY96303.1"/>
    </source>
</evidence>
<gene>
    <name evidence="1" type="primary">rpmI</name>
    <name evidence="3" type="ORF">COY66_04515</name>
</gene>
<sequence length="72" mass="8583">MPKLKTHRATSKRIRISRPAKLRKKRAKLLQRTAGQDHFNSREPGKVTKRKRRDHQISQSNVRSIKKLIPYR</sequence>
<dbReference type="EMBL" id="PFMD01000052">
    <property type="protein sequence ID" value="PIY96303.1"/>
    <property type="molecule type" value="Genomic_DNA"/>
</dbReference>
<feature type="region of interest" description="Disordered" evidence="2">
    <location>
        <begin position="1"/>
        <end position="72"/>
    </location>
</feature>
<evidence type="ECO:0000313" key="4">
    <source>
        <dbReference type="Proteomes" id="UP000230779"/>
    </source>
</evidence>
<dbReference type="Gene3D" id="4.10.410.60">
    <property type="match status" value="1"/>
</dbReference>
<evidence type="ECO:0000256" key="1">
    <source>
        <dbReference type="HAMAP-Rule" id="MF_00514"/>
    </source>
</evidence>
<feature type="compositionally biased region" description="Basic residues" evidence="2">
    <location>
        <begin position="1"/>
        <end position="29"/>
    </location>
</feature>
<dbReference type="GO" id="GO:0003735">
    <property type="term" value="F:structural constituent of ribosome"/>
    <property type="evidence" value="ECO:0007669"/>
    <property type="project" value="InterPro"/>
</dbReference>
<dbReference type="InterPro" id="IPR037229">
    <property type="entry name" value="Ribosomal_bL35_sf"/>
</dbReference>
<accession>A0A2M7RHT5</accession>
<dbReference type="InterPro" id="IPR001706">
    <property type="entry name" value="Ribosomal_bL35"/>
</dbReference>
<keyword evidence="1" id="KW-0687">Ribonucleoprotein</keyword>
<organism evidence="3 4">
    <name type="scientific">Candidatus Kerfeldbacteria bacterium CG_4_10_14_0_8_um_filter_42_10</name>
    <dbReference type="NCBI Taxonomy" id="2014248"/>
    <lineage>
        <taxon>Bacteria</taxon>
        <taxon>Candidatus Kerfeldiibacteriota</taxon>
    </lineage>
</organism>
<comment type="caution">
    <text evidence="3">The sequence shown here is derived from an EMBL/GenBank/DDBJ whole genome shotgun (WGS) entry which is preliminary data.</text>
</comment>
<dbReference type="Proteomes" id="UP000230779">
    <property type="component" value="Unassembled WGS sequence"/>
</dbReference>
<dbReference type="GO" id="GO:0006412">
    <property type="term" value="P:translation"/>
    <property type="evidence" value="ECO:0007669"/>
    <property type="project" value="UniProtKB-UniRule"/>
</dbReference>
<reference evidence="3 4" key="1">
    <citation type="submission" date="2017-09" db="EMBL/GenBank/DDBJ databases">
        <title>Depth-based differentiation of microbial function through sediment-hosted aquifers and enrichment of novel symbionts in the deep terrestrial subsurface.</title>
        <authorList>
            <person name="Probst A.J."/>
            <person name="Ladd B."/>
            <person name="Jarett J.K."/>
            <person name="Geller-Mcgrath D.E."/>
            <person name="Sieber C.M."/>
            <person name="Emerson J.B."/>
            <person name="Anantharaman K."/>
            <person name="Thomas B.C."/>
            <person name="Malmstrom R."/>
            <person name="Stieglmeier M."/>
            <person name="Klingl A."/>
            <person name="Woyke T."/>
            <person name="Ryan C.M."/>
            <person name="Banfield J.F."/>
        </authorList>
    </citation>
    <scope>NUCLEOTIDE SEQUENCE [LARGE SCALE GENOMIC DNA]</scope>
    <source>
        <strain evidence="3">CG_4_10_14_0_8_um_filter_42_10</strain>
    </source>
</reference>
<dbReference type="AlphaFoldDB" id="A0A2M7RHT5"/>
<name>A0A2M7RHT5_9BACT</name>